<dbReference type="Proteomes" id="UP000230833">
    <property type="component" value="Unassembled WGS sequence"/>
</dbReference>
<evidence type="ECO:0000313" key="4">
    <source>
        <dbReference type="EMBL" id="PIR46749.1"/>
    </source>
</evidence>
<evidence type="ECO:0000256" key="1">
    <source>
        <dbReference type="ARBA" id="ARBA00023002"/>
    </source>
</evidence>
<dbReference type="Pfam" id="PF03446">
    <property type="entry name" value="NAD_binding_2"/>
    <property type="match status" value="1"/>
</dbReference>
<dbReference type="PIRSF" id="PIRSF000103">
    <property type="entry name" value="HIBADH"/>
    <property type="match status" value="1"/>
</dbReference>
<gene>
    <name evidence="4" type="ORF">COV07_02695</name>
</gene>
<dbReference type="SUPFAM" id="SSF48179">
    <property type="entry name" value="6-phosphogluconate dehydrogenase C-terminal domain-like"/>
    <property type="match status" value="1"/>
</dbReference>
<name>A0A2H0RJM7_9BACT</name>
<dbReference type="PANTHER" id="PTHR43060:SF15">
    <property type="entry name" value="3-HYDROXYISOBUTYRATE DEHYDROGENASE-LIKE 1, MITOCHONDRIAL-RELATED"/>
    <property type="match status" value="1"/>
</dbReference>
<keyword evidence="1" id="KW-0560">Oxidoreductase</keyword>
<dbReference type="InterPro" id="IPR013328">
    <property type="entry name" value="6PGD_dom2"/>
</dbReference>
<reference evidence="4 5" key="1">
    <citation type="submission" date="2017-09" db="EMBL/GenBank/DDBJ databases">
        <title>Depth-based differentiation of microbial function through sediment-hosted aquifers and enrichment of novel symbionts in the deep terrestrial subsurface.</title>
        <authorList>
            <person name="Probst A.J."/>
            <person name="Ladd B."/>
            <person name="Jarett J.K."/>
            <person name="Geller-Mcgrath D.E."/>
            <person name="Sieber C.M."/>
            <person name="Emerson J.B."/>
            <person name="Anantharaman K."/>
            <person name="Thomas B.C."/>
            <person name="Malmstrom R."/>
            <person name="Stieglmeier M."/>
            <person name="Klingl A."/>
            <person name="Woyke T."/>
            <person name="Ryan C.M."/>
            <person name="Banfield J.F."/>
        </authorList>
    </citation>
    <scope>NUCLEOTIDE SEQUENCE [LARGE SCALE GENOMIC DNA]</scope>
    <source>
        <strain evidence="4">CG10_big_fil_rev_8_21_14_0_10_45_14</strain>
    </source>
</reference>
<proteinExistence type="predicted"/>
<dbReference type="SUPFAM" id="SSF51735">
    <property type="entry name" value="NAD(P)-binding Rossmann-fold domains"/>
    <property type="match status" value="1"/>
</dbReference>
<feature type="active site" evidence="2">
    <location>
        <position position="171"/>
    </location>
</feature>
<organism evidence="4 5">
    <name type="scientific">Candidatus Vogelbacteria bacterium CG10_big_fil_rev_8_21_14_0_10_45_14</name>
    <dbReference type="NCBI Taxonomy" id="1975042"/>
    <lineage>
        <taxon>Bacteria</taxon>
        <taxon>Candidatus Vogeliibacteriota</taxon>
    </lineage>
</organism>
<dbReference type="PANTHER" id="PTHR43060">
    <property type="entry name" value="3-HYDROXYISOBUTYRATE DEHYDROGENASE-LIKE 1, MITOCHONDRIAL-RELATED"/>
    <property type="match status" value="1"/>
</dbReference>
<sequence>MKSIAIIGTGIMGSGMASNFLKKGHSVNIWNRNKSKTDHLVNQGALLASTPKEAVTHADIIFEVTADNESSRSVWLGENGILSGARSDKVLITSATLSATWTDELAKMCADKGFTFLDIPLTGGRACAESGNLTLLAGGEKEKLGKIESDLRSISKEIKYFGKAGSGMRYKLILNALQAIHIIGLDGAIRGAISTGLDVDPVGEALCARPGGVITELTWECYKNPPKSINFSIKWLVKDLTYAKELLGETSTPMLDMVLKRFNKAFSDGHGEEDWSFVVGRE</sequence>
<dbReference type="InterPro" id="IPR015815">
    <property type="entry name" value="HIBADH-related"/>
</dbReference>
<evidence type="ECO:0000313" key="5">
    <source>
        <dbReference type="Proteomes" id="UP000230833"/>
    </source>
</evidence>
<dbReference type="GO" id="GO:0016491">
    <property type="term" value="F:oxidoreductase activity"/>
    <property type="evidence" value="ECO:0007669"/>
    <property type="project" value="UniProtKB-KW"/>
</dbReference>
<dbReference type="AlphaFoldDB" id="A0A2H0RJM7"/>
<dbReference type="Gene3D" id="3.40.50.720">
    <property type="entry name" value="NAD(P)-binding Rossmann-like Domain"/>
    <property type="match status" value="1"/>
</dbReference>
<dbReference type="InterPro" id="IPR006115">
    <property type="entry name" value="6PGDH_NADP-bd"/>
</dbReference>
<evidence type="ECO:0000259" key="3">
    <source>
        <dbReference type="Pfam" id="PF03446"/>
    </source>
</evidence>
<comment type="caution">
    <text evidence="4">The sequence shown here is derived from an EMBL/GenBank/DDBJ whole genome shotgun (WGS) entry which is preliminary data.</text>
</comment>
<dbReference type="InterPro" id="IPR036291">
    <property type="entry name" value="NAD(P)-bd_dom_sf"/>
</dbReference>
<dbReference type="Gene3D" id="1.10.1040.10">
    <property type="entry name" value="N-(1-d-carboxylethyl)-l-norvaline Dehydrogenase, domain 2"/>
    <property type="match status" value="1"/>
</dbReference>
<dbReference type="EMBL" id="PCYL01000029">
    <property type="protein sequence ID" value="PIR46749.1"/>
    <property type="molecule type" value="Genomic_DNA"/>
</dbReference>
<feature type="domain" description="6-phosphogluconate dehydrogenase NADP-binding" evidence="3">
    <location>
        <begin position="3"/>
        <end position="162"/>
    </location>
</feature>
<evidence type="ECO:0000256" key="2">
    <source>
        <dbReference type="PIRSR" id="PIRSR000103-1"/>
    </source>
</evidence>
<dbReference type="GO" id="GO:0050661">
    <property type="term" value="F:NADP binding"/>
    <property type="evidence" value="ECO:0007669"/>
    <property type="project" value="InterPro"/>
</dbReference>
<protein>
    <recommendedName>
        <fullName evidence="3">6-phosphogluconate dehydrogenase NADP-binding domain-containing protein</fullName>
    </recommendedName>
</protein>
<dbReference type="InterPro" id="IPR008927">
    <property type="entry name" value="6-PGluconate_DH-like_C_sf"/>
</dbReference>
<accession>A0A2H0RJM7</accession>